<evidence type="ECO:0000313" key="3">
    <source>
        <dbReference type="Proteomes" id="UP001305647"/>
    </source>
</evidence>
<dbReference type="GO" id="GO:0005634">
    <property type="term" value="C:nucleus"/>
    <property type="evidence" value="ECO:0007669"/>
    <property type="project" value="TreeGrafter"/>
</dbReference>
<reference evidence="2" key="2">
    <citation type="submission" date="2023-05" db="EMBL/GenBank/DDBJ databases">
        <authorList>
            <consortium name="Lawrence Berkeley National Laboratory"/>
            <person name="Steindorff A."/>
            <person name="Hensen N."/>
            <person name="Bonometti L."/>
            <person name="Westerberg I."/>
            <person name="Brannstrom I.O."/>
            <person name="Guillou S."/>
            <person name="Cros-Aarteil S."/>
            <person name="Calhoun S."/>
            <person name="Haridas S."/>
            <person name="Kuo A."/>
            <person name="Mondo S."/>
            <person name="Pangilinan J."/>
            <person name="Riley R."/>
            <person name="Labutti K."/>
            <person name="Andreopoulos B."/>
            <person name="Lipzen A."/>
            <person name="Chen C."/>
            <person name="Yanf M."/>
            <person name="Daum C."/>
            <person name="Ng V."/>
            <person name="Clum A."/>
            <person name="Ohm R."/>
            <person name="Martin F."/>
            <person name="Silar P."/>
            <person name="Natvig D."/>
            <person name="Lalanne C."/>
            <person name="Gautier V."/>
            <person name="Ament-Velasquez S.L."/>
            <person name="Kruys A."/>
            <person name="Hutchinson M.I."/>
            <person name="Powell A.J."/>
            <person name="Barry K."/>
            <person name="Miller A.N."/>
            <person name="Grigoriev I.V."/>
            <person name="Debuchy R."/>
            <person name="Gladieux P."/>
            <person name="Thoren M.H."/>
            <person name="Johannesson H."/>
        </authorList>
    </citation>
    <scope>NUCLEOTIDE SEQUENCE</scope>
    <source>
        <strain evidence="2">CBS 757.83</strain>
    </source>
</reference>
<proteinExistence type="predicted"/>
<dbReference type="PANTHER" id="PTHR15410">
    <property type="entry name" value="HIRA-INTERACTING PROTEIN 3"/>
    <property type="match status" value="1"/>
</dbReference>
<feature type="region of interest" description="Disordered" evidence="1">
    <location>
        <begin position="69"/>
        <end position="294"/>
    </location>
</feature>
<feature type="compositionally biased region" description="Acidic residues" evidence="1">
    <location>
        <begin position="423"/>
        <end position="434"/>
    </location>
</feature>
<feature type="compositionally biased region" description="Basic residues" evidence="1">
    <location>
        <begin position="127"/>
        <end position="141"/>
    </location>
</feature>
<feature type="region of interest" description="Disordered" evidence="1">
    <location>
        <begin position="363"/>
        <end position="463"/>
    </location>
</feature>
<feature type="compositionally biased region" description="Acidic residues" evidence="1">
    <location>
        <begin position="200"/>
        <end position="210"/>
    </location>
</feature>
<dbReference type="AlphaFoldDB" id="A0AAN6PQP5"/>
<evidence type="ECO:0000256" key="1">
    <source>
        <dbReference type="SAM" id="MobiDB-lite"/>
    </source>
</evidence>
<evidence type="ECO:0000313" key="2">
    <source>
        <dbReference type="EMBL" id="KAK4096195.1"/>
    </source>
</evidence>
<reference evidence="2" key="1">
    <citation type="journal article" date="2023" name="Mol. Phylogenet. Evol.">
        <title>Genome-scale phylogeny and comparative genomics of the fungal order Sordariales.</title>
        <authorList>
            <person name="Hensen N."/>
            <person name="Bonometti L."/>
            <person name="Westerberg I."/>
            <person name="Brannstrom I.O."/>
            <person name="Guillou S."/>
            <person name="Cros-Aarteil S."/>
            <person name="Calhoun S."/>
            <person name="Haridas S."/>
            <person name="Kuo A."/>
            <person name="Mondo S."/>
            <person name="Pangilinan J."/>
            <person name="Riley R."/>
            <person name="LaButti K."/>
            <person name="Andreopoulos B."/>
            <person name="Lipzen A."/>
            <person name="Chen C."/>
            <person name="Yan M."/>
            <person name="Daum C."/>
            <person name="Ng V."/>
            <person name="Clum A."/>
            <person name="Steindorff A."/>
            <person name="Ohm R.A."/>
            <person name="Martin F."/>
            <person name="Silar P."/>
            <person name="Natvig D.O."/>
            <person name="Lalanne C."/>
            <person name="Gautier V."/>
            <person name="Ament-Velasquez S.L."/>
            <person name="Kruys A."/>
            <person name="Hutchinson M.I."/>
            <person name="Powell A.J."/>
            <person name="Barry K."/>
            <person name="Miller A.N."/>
            <person name="Grigoriev I.V."/>
            <person name="Debuchy R."/>
            <person name="Gladieux P."/>
            <person name="Hiltunen Thoren M."/>
            <person name="Johannesson H."/>
        </authorList>
    </citation>
    <scope>NUCLEOTIDE SEQUENCE</scope>
    <source>
        <strain evidence="2">CBS 757.83</strain>
    </source>
</reference>
<dbReference type="EMBL" id="MU863731">
    <property type="protein sequence ID" value="KAK4096195.1"/>
    <property type="molecule type" value="Genomic_DNA"/>
</dbReference>
<organism evidence="2 3">
    <name type="scientific">Parathielavia hyrcaniae</name>
    <dbReference type="NCBI Taxonomy" id="113614"/>
    <lineage>
        <taxon>Eukaryota</taxon>
        <taxon>Fungi</taxon>
        <taxon>Dikarya</taxon>
        <taxon>Ascomycota</taxon>
        <taxon>Pezizomycotina</taxon>
        <taxon>Sordariomycetes</taxon>
        <taxon>Sordariomycetidae</taxon>
        <taxon>Sordariales</taxon>
        <taxon>Chaetomiaceae</taxon>
        <taxon>Parathielavia</taxon>
    </lineage>
</organism>
<feature type="compositionally biased region" description="Basic residues" evidence="1">
    <location>
        <begin position="88"/>
        <end position="102"/>
    </location>
</feature>
<dbReference type="Proteomes" id="UP001305647">
    <property type="component" value="Unassembled WGS sequence"/>
</dbReference>
<evidence type="ECO:0008006" key="4">
    <source>
        <dbReference type="Google" id="ProtNLM"/>
    </source>
</evidence>
<keyword evidence="3" id="KW-1185">Reference proteome</keyword>
<feature type="compositionally biased region" description="Low complexity" evidence="1">
    <location>
        <begin position="103"/>
        <end position="116"/>
    </location>
</feature>
<dbReference type="PANTHER" id="PTHR15410:SF2">
    <property type="entry name" value="HIRA-INTERACTING PROTEIN 3"/>
    <property type="match status" value="1"/>
</dbReference>
<comment type="caution">
    <text evidence="2">The sequence shown here is derived from an EMBL/GenBank/DDBJ whole genome shotgun (WGS) entry which is preliminary data.</text>
</comment>
<dbReference type="InterPro" id="IPR037647">
    <property type="entry name" value="HIRIP3"/>
</dbReference>
<feature type="compositionally biased region" description="Acidic residues" evidence="1">
    <location>
        <begin position="404"/>
        <end position="416"/>
    </location>
</feature>
<protein>
    <recommendedName>
        <fullName evidence="4">Transcriptional regulator</fullName>
    </recommendedName>
</protein>
<gene>
    <name evidence="2" type="ORF">N658DRAFT_436629</name>
</gene>
<feature type="compositionally biased region" description="Low complexity" evidence="1">
    <location>
        <begin position="265"/>
        <end position="275"/>
    </location>
</feature>
<sequence length="463" mass="49373">MAPTKATDKAIEKVLADVVRKVYNGPKRDQLTVNYVRQTAEDSLKLGGGFLKEGDWKARSKQIILDTLEKLEAGDTEPSQQAPPTPKTKAKPAPKQGKKRAQKAALSDDGSAASDASEAEDAPQPLPKKRRVTKSQVKRKAVSSDEDLSDASLQEFTEPLAKRRSKQPAESESDLSDVPDHSSESQSTPEEDEAPKPASDDESELSEVMDEPPKRKPKSKAKGESSPPPTEASNTKPAADDSSSELSSVIDDPPPPKRKRKGAKDAAGPAKSTAARGGGGGAKSASSTDSPDEAQIKLLQSQLSKCGVRKVWAFEFKKHGADTAKAKIRHLRDALAEVGMTGRFSEARAREIKEMRELQADLQDVMQGEKSWGVGGGGRGARRRAAAGSGGDATAKKGKRSKEEESEDEDDDEEEEGKNGDGGGEESDVDDDDDGGGKPAVRGKGPARRRPELAFLGDESESE</sequence>
<name>A0AAN6PQP5_9PEZI</name>
<accession>A0AAN6PQP5</accession>